<comment type="caution">
    <text evidence="2">The sequence shown here is derived from an EMBL/GenBank/DDBJ whole genome shotgun (WGS) entry which is preliminary data.</text>
</comment>
<feature type="compositionally biased region" description="Polar residues" evidence="1">
    <location>
        <begin position="9"/>
        <end position="35"/>
    </location>
</feature>
<organism evidence="2 3">
    <name type="scientific">Dovyalis caffra</name>
    <dbReference type="NCBI Taxonomy" id="77055"/>
    <lineage>
        <taxon>Eukaryota</taxon>
        <taxon>Viridiplantae</taxon>
        <taxon>Streptophyta</taxon>
        <taxon>Embryophyta</taxon>
        <taxon>Tracheophyta</taxon>
        <taxon>Spermatophyta</taxon>
        <taxon>Magnoliopsida</taxon>
        <taxon>eudicotyledons</taxon>
        <taxon>Gunneridae</taxon>
        <taxon>Pentapetalae</taxon>
        <taxon>rosids</taxon>
        <taxon>fabids</taxon>
        <taxon>Malpighiales</taxon>
        <taxon>Salicaceae</taxon>
        <taxon>Flacourtieae</taxon>
        <taxon>Dovyalis</taxon>
    </lineage>
</organism>
<proteinExistence type="predicted"/>
<evidence type="ECO:0000313" key="2">
    <source>
        <dbReference type="EMBL" id="CAK7323003.1"/>
    </source>
</evidence>
<sequence>MARGKGFRQSASNVAEASSSGSGKAIATTTDSETPITVVANPGRDRERFLRKLEPPVYNGEEPRAWIFRAERYFSINRLTKAREIESSLECVLKERHKLG</sequence>
<feature type="region of interest" description="Disordered" evidence="1">
    <location>
        <begin position="1"/>
        <end position="38"/>
    </location>
</feature>
<dbReference type="EMBL" id="CAWUPB010000058">
    <property type="protein sequence ID" value="CAK7323003.1"/>
    <property type="molecule type" value="Genomic_DNA"/>
</dbReference>
<dbReference type="AlphaFoldDB" id="A0AAV1QPW4"/>
<evidence type="ECO:0000256" key="1">
    <source>
        <dbReference type="SAM" id="MobiDB-lite"/>
    </source>
</evidence>
<keyword evidence="3" id="KW-1185">Reference proteome</keyword>
<accession>A0AAV1QPW4</accession>
<gene>
    <name evidence="2" type="ORF">DCAF_LOCUS617</name>
</gene>
<name>A0AAV1QPW4_9ROSI</name>
<dbReference type="Proteomes" id="UP001314170">
    <property type="component" value="Unassembled WGS sequence"/>
</dbReference>
<protein>
    <submittedName>
        <fullName evidence="2">Uncharacterized protein</fullName>
    </submittedName>
</protein>
<reference evidence="2 3" key="1">
    <citation type="submission" date="2024-01" db="EMBL/GenBank/DDBJ databases">
        <authorList>
            <person name="Waweru B."/>
        </authorList>
    </citation>
    <scope>NUCLEOTIDE SEQUENCE [LARGE SCALE GENOMIC DNA]</scope>
</reference>
<evidence type="ECO:0000313" key="3">
    <source>
        <dbReference type="Proteomes" id="UP001314170"/>
    </source>
</evidence>